<dbReference type="EMBL" id="JQSG02000006">
    <property type="protein sequence ID" value="OBS08261.1"/>
    <property type="molecule type" value="Genomic_DNA"/>
</dbReference>
<sequence length="318" mass="35691">MSRLTLFPSILPYRTHALAMDDRHTLYVEECGRPDGLPVVFLHGGPGSGCEPWHRRFFDPAIYRVVLFDQRGSGRSTPHAELRDNTTADLIADIERIREYLQIDRWVVFGGSWGATLGLAYAEAYPKRVLGAILRGVFLCRPEDIEWFYQRGASRLFPDYWADFVAPIPPAERDDLVAAYRRRLTGEDEVARMAAARAWSIWEGRTATLYPNTAVEDHFSDPYVALALARIENHYFVHRGFLEPDQLLARAGRLAGVPGVIVQGRYDAICPLDQAWLLQQAWPDAQLHIVADAGHSAAEPGIIDALVRATNAWGARLA</sequence>
<evidence type="ECO:0000256" key="13">
    <source>
        <dbReference type="RuleBase" id="RU003421"/>
    </source>
</evidence>
<evidence type="ECO:0000256" key="7">
    <source>
        <dbReference type="ARBA" id="ARBA00022490"/>
    </source>
</evidence>
<protein>
    <recommendedName>
        <fullName evidence="5 11">Proline iminopeptidase</fullName>
        <shortName evidence="11">PIP</shortName>
        <ecNumber evidence="4 11">3.4.11.5</ecNumber>
    </recommendedName>
    <alternativeName>
        <fullName evidence="10 11">Prolyl aminopeptidase</fullName>
    </alternativeName>
</protein>
<feature type="active site" evidence="12">
    <location>
        <position position="267"/>
    </location>
</feature>
<evidence type="ECO:0000256" key="6">
    <source>
        <dbReference type="ARBA" id="ARBA00022438"/>
    </source>
</evidence>
<dbReference type="OrthoDB" id="9796770at2"/>
<evidence type="ECO:0000259" key="14">
    <source>
        <dbReference type="Pfam" id="PF00561"/>
    </source>
</evidence>
<evidence type="ECO:0000313" key="15">
    <source>
        <dbReference type="EMBL" id="OBS08261.1"/>
    </source>
</evidence>
<dbReference type="GO" id="GO:0006508">
    <property type="term" value="P:proteolysis"/>
    <property type="evidence" value="ECO:0007669"/>
    <property type="project" value="UniProtKB-KW"/>
</dbReference>
<comment type="similarity">
    <text evidence="3 11 13">Belongs to the peptidase S33 family.</text>
</comment>
<feature type="active site" description="Proton donor" evidence="12">
    <location>
        <position position="295"/>
    </location>
</feature>
<dbReference type="InterPro" id="IPR029058">
    <property type="entry name" value="AB_hydrolase_fold"/>
</dbReference>
<feature type="domain" description="AB hydrolase-1" evidence="14">
    <location>
        <begin position="38"/>
        <end position="297"/>
    </location>
</feature>
<dbReference type="SUPFAM" id="SSF53474">
    <property type="entry name" value="alpha/beta-Hydrolases"/>
    <property type="match status" value="1"/>
</dbReference>
<accession>A0A1A6C121</accession>
<dbReference type="PIRSF" id="PIRSF006431">
    <property type="entry name" value="Pept_S33"/>
    <property type="match status" value="1"/>
</dbReference>
<dbReference type="Gene3D" id="3.40.50.1820">
    <property type="entry name" value="alpha/beta hydrolase"/>
    <property type="match status" value="1"/>
</dbReference>
<keyword evidence="9 11" id="KW-0378">Hydrolase</keyword>
<dbReference type="EC" id="3.4.11.5" evidence="4 11"/>
<proteinExistence type="inferred from homology"/>
<keyword evidence="16" id="KW-1185">Reference proteome</keyword>
<dbReference type="GO" id="GO:0004177">
    <property type="term" value="F:aminopeptidase activity"/>
    <property type="evidence" value="ECO:0007669"/>
    <property type="project" value="UniProtKB-UniRule"/>
</dbReference>
<dbReference type="PANTHER" id="PTHR43722:SF1">
    <property type="entry name" value="PROLINE IMINOPEPTIDASE"/>
    <property type="match status" value="1"/>
</dbReference>
<dbReference type="InterPro" id="IPR005944">
    <property type="entry name" value="Pro_iminopeptidase"/>
</dbReference>
<reference evidence="15 16" key="1">
    <citation type="journal article" date="2014" name="Genome Announc.">
        <title>Draft Genome Sequence of the Iron-Oxidizing, Acidophilic, and Halotolerant 'Thiobacillus prosperus' Type Strain DSM 5130.</title>
        <authorList>
            <person name="Ossandon F.J."/>
            <person name="Cardenas J.P."/>
            <person name="Corbett M."/>
            <person name="Quatrini R."/>
            <person name="Holmes D.S."/>
            <person name="Watkin E."/>
        </authorList>
    </citation>
    <scope>NUCLEOTIDE SEQUENCE [LARGE SCALE GENOMIC DNA]</scope>
    <source>
        <strain evidence="15 16">DSM 5130</strain>
    </source>
</reference>
<keyword evidence="7 11" id="KW-0963">Cytoplasm</keyword>
<evidence type="ECO:0000256" key="10">
    <source>
        <dbReference type="ARBA" id="ARBA00029605"/>
    </source>
</evidence>
<evidence type="ECO:0000256" key="8">
    <source>
        <dbReference type="ARBA" id="ARBA00022670"/>
    </source>
</evidence>
<dbReference type="PANTHER" id="PTHR43722">
    <property type="entry name" value="PROLINE IMINOPEPTIDASE"/>
    <property type="match status" value="1"/>
</dbReference>
<keyword evidence="8 11" id="KW-0645">Protease</keyword>
<evidence type="ECO:0000256" key="3">
    <source>
        <dbReference type="ARBA" id="ARBA00010088"/>
    </source>
</evidence>
<name>A0A1A6C121_9GAMM</name>
<comment type="caution">
    <text evidence="15">The sequence shown here is derived from an EMBL/GenBank/DDBJ whole genome shotgun (WGS) entry which is preliminary data.</text>
</comment>
<comment type="catalytic activity">
    <reaction evidence="1 11 13">
        <text>Release of N-terminal proline from a peptide.</text>
        <dbReference type="EC" id="3.4.11.5"/>
    </reaction>
</comment>
<evidence type="ECO:0000313" key="16">
    <source>
        <dbReference type="Proteomes" id="UP000029273"/>
    </source>
</evidence>
<evidence type="ECO:0000256" key="1">
    <source>
        <dbReference type="ARBA" id="ARBA00001585"/>
    </source>
</evidence>
<evidence type="ECO:0000256" key="5">
    <source>
        <dbReference type="ARBA" id="ARBA00021843"/>
    </source>
</evidence>
<dbReference type="AlphaFoldDB" id="A0A1A6C121"/>
<evidence type="ECO:0000256" key="9">
    <source>
        <dbReference type="ARBA" id="ARBA00022801"/>
    </source>
</evidence>
<dbReference type="InterPro" id="IPR002410">
    <property type="entry name" value="Peptidase_S33"/>
</dbReference>
<dbReference type="Proteomes" id="UP000029273">
    <property type="component" value="Unassembled WGS sequence"/>
</dbReference>
<feature type="active site" description="Nucleophile" evidence="12">
    <location>
        <position position="112"/>
    </location>
</feature>
<dbReference type="RefSeq" id="WP_038090160.1">
    <property type="nucleotide sequence ID" value="NZ_JQSG02000006.1"/>
</dbReference>
<evidence type="ECO:0000256" key="11">
    <source>
        <dbReference type="PIRNR" id="PIRNR006431"/>
    </source>
</evidence>
<dbReference type="InterPro" id="IPR000073">
    <property type="entry name" value="AB_hydrolase_1"/>
</dbReference>
<organism evidence="15 16">
    <name type="scientific">Acidihalobacter prosperus</name>
    <dbReference type="NCBI Taxonomy" id="160660"/>
    <lineage>
        <taxon>Bacteria</taxon>
        <taxon>Pseudomonadati</taxon>
        <taxon>Pseudomonadota</taxon>
        <taxon>Gammaproteobacteria</taxon>
        <taxon>Chromatiales</taxon>
        <taxon>Ectothiorhodospiraceae</taxon>
        <taxon>Acidihalobacter</taxon>
    </lineage>
</organism>
<evidence type="ECO:0000256" key="2">
    <source>
        <dbReference type="ARBA" id="ARBA00004496"/>
    </source>
</evidence>
<dbReference type="GO" id="GO:0005737">
    <property type="term" value="C:cytoplasm"/>
    <property type="evidence" value="ECO:0007669"/>
    <property type="project" value="UniProtKB-SubCell"/>
</dbReference>
<dbReference type="PRINTS" id="PR00793">
    <property type="entry name" value="PROAMNOPTASE"/>
</dbReference>
<dbReference type="Pfam" id="PF00561">
    <property type="entry name" value="Abhydrolase_1"/>
    <property type="match status" value="1"/>
</dbReference>
<evidence type="ECO:0000256" key="4">
    <source>
        <dbReference type="ARBA" id="ARBA00012568"/>
    </source>
</evidence>
<evidence type="ECO:0000256" key="12">
    <source>
        <dbReference type="PIRSR" id="PIRSR006431-1"/>
    </source>
</evidence>
<gene>
    <name evidence="15" type="ORF">Thpro_022511</name>
</gene>
<comment type="subcellular location">
    <subcellularLocation>
        <location evidence="2 11">Cytoplasm</location>
    </subcellularLocation>
</comment>
<dbReference type="STRING" id="160660.BJI67_14945"/>
<keyword evidence="6 11" id="KW-0031">Aminopeptidase</keyword>
<dbReference type="NCBIfam" id="TIGR01249">
    <property type="entry name" value="pro_imino_pep_1"/>
    <property type="match status" value="1"/>
</dbReference>